<feature type="region of interest" description="Disordered" evidence="1">
    <location>
        <begin position="30"/>
        <end position="69"/>
    </location>
</feature>
<dbReference type="Pfam" id="PF24088">
    <property type="entry name" value="DUF7373"/>
    <property type="match status" value="1"/>
</dbReference>
<feature type="domain" description="DUF7373" evidence="2">
    <location>
        <begin position="66"/>
        <end position="255"/>
    </location>
</feature>
<name>A0A6J7ILQ2_9ZZZZ</name>
<reference evidence="3" key="1">
    <citation type="submission" date="2020-05" db="EMBL/GenBank/DDBJ databases">
        <authorList>
            <person name="Chiriac C."/>
            <person name="Salcher M."/>
            <person name="Ghai R."/>
            <person name="Kavagutti S V."/>
        </authorList>
    </citation>
    <scope>NUCLEOTIDE SEQUENCE</scope>
</reference>
<dbReference type="EMBL" id="CAFBMQ010000383">
    <property type="protein sequence ID" value="CAB4931949.1"/>
    <property type="molecule type" value="Genomic_DNA"/>
</dbReference>
<evidence type="ECO:0000256" key="1">
    <source>
        <dbReference type="SAM" id="MobiDB-lite"/>
    </source>
</evidence>
<dbReference type="AlphaFoldDB" id="A0A6J7ILQ2"/>
<feature type="compositionally biased region" description="Low complexity" evidence="1">
    <location>
        <begin position="30"/>
        <end position="57"/>
    </location>
</feature>
<sequence>MPTARRHRRPAPTALLAALLLAGCTSTVEGTASPAATSGSSAPTSTSASSSAPAPTGQVTPAPEVGPGTGAEARRIAAVTSLPVTVSPERTDSCFPSGPFGTGNSIDGIYFGDGRAGQELDRWGLVAGWGNCSQDTANNATLVLLTEVSDPESAVAAADALNEISLDFGGAEYESVDLPELGVSGAIATGGSDSAGAPTDTVQAWVATGRMLAYSYLDGPAGSARDLLVRQLQDQISLVAGFQPTPQDQVPDLPVDPLGLAGFALTTPGDQTRFTGSYDLEGYLRLAIDPTVERQLLSANGFAGAYYRTSYDEAASLDYAVSLYTFPTSAQTNAVYTGFAQLEATAFGGTPFALPAIPEAPCFSFQSSSESFYQRCYVGYGSYLASIDVQGLAAADDYTQMNALLPQQRDLIDG</sequence>
<dbReference type="InterPro" id="IPR055797">
    <property type="entry name" value="DUF7373"/>
</dbReference>
<protein>
    <submittedName>
        <fullName evidence="3">Unannotated protein</fullName>
    </submittedName>
</protein>
<organism evidence="3">
    <name type="scientific">freshwater metagenome</name>
    <dbReference type="NCBI Taxonomy" id="449393"/>
    <lineage>
        <taxon>unclassified sequences</taxon>
        <taxon>metagenomes</taxon>
        <taxon>ecological metagenomes</taxon>
    </lineage>
</organism>
<accession>A0A6J7ILQ2</accession>
<evidence type="ECO:0000259" key="2">
    <source>
        <dbReference type="Pfam" id="PF24088"/>
    </source>
</evidence>
<evidence type="ECO:0000313" key="3">
    <source>
        <dbReference type="EMBL" id="CAB4931949.1"/>
    </source>
</evidence>
<dbReference type="PROSITE" id="PS51257">
    <property type="entry name" value="PROKAR_LIPOPROTEIN"/>
    <property type="match status" value="1"/>
</dbReference>
<gene>
    <name evidence="3" type="ORF">UFOPK3609_01981</name>
</gene>
<proteinExistence type="predicted"/>